<accession>A0ABM1A8U1</accession>
<evidence type="ECO:0000313" key="3">
    <source>
        <dbReference type="RefSeq" id="XP_012943040.1"/>
    </source>
</evidence>
<keyword evidence="2" id="KW-1185">Reference proteome</keyword>
<feature type="region of interest" description="Disordered" evidence="1">
    <location>
        <begin position="123"/>
        <end position="158"/>
    </location>
</feature>
<dbReference type="Proteomes" id="UP000694888">
    <property type="component" value="Unplaced"/>
</dbReference>
<organism evidence="2 3">
    <name type="scientific">Aplysia californica</name>
    <name type="common">California sea hare</name>
    <dbReference type="NCBI Taxonomy" id="6500"/>
    <lineage>
        <taxon>Eukaryota</taxon>
        <taxon>Metazoa</taxon>
        <taxon>Spiralia</taxon>
        <taxon>Lophotrochozoa</taxon>
        <taxon>Mollusca</taxon>
        <taxon>Gastropoda</taxon>
        <taxon>Heterobranchia</taxon>
        <taxon>Euthyneura</taxon>
        <taxon>Tectipleura</taxon>
        <taxon>Aplysiida</taxon>
        <taxon>Aplysioidea</taxon>
        <taxon>Aplysiidae</taxon>
        <taxon>Aplysia</taxon>
    </lineage>
</organism>
<feature type="compositionally biased region" description="Low complexity" evidence="1">
    <location>
        <begin position="20"/>
        <end position="29"/>
    </location>
</feature>
<reference evidence="3" key="1">
    <citation type="submission" date="2025-08" db="UniProtKB">
        <authorList>
            <consortium name="RefSeq"/>
        </authorList>
    </citation>
    <scope>IDENTIFICATION</scope>
</reference>
<evidence type="ECO:0000256" key="1">
    <source>
        <dbReference type="SAM" id="MobiDB-lite"/>
    </source>
</evidence>
<name>A0ABM1A8U1_APLCA</name>
<feature type="region of interest" description="Disordered" evidence="1">
    <location>
        <begin position="1"/>
        <end position="46"/>
    </location>
</feature>
<gene>
    <name evidence="3" type="primary">LOC101850840</name>
</gene>
<dbReference type="RefSeq" id="XP_012943040.1">
    <property type="nucleotide sequence ID" value="XM_013087586.2"/>
</dbReference>
<feature type="compositionally biased region" description="Polar residues" evidence="1">
    <location>
        <begin position="134"/>
        <end position="144"/>
    </location>
</feature>
<dbReference type="GeneID" id="101850840"/>
<evidence type="ECO:0000313" key="2">
    <source>
        <dbReference type="Proteomes" id="UP000694888"/>
    </source>
</evidence>
<dbReference type="PANTHER" id="PTHR34756">
    <property type="entry name" value="CELL DIVISION CYCLE-ASSOCIATED PROTEIN 3"/>
    <property type="match status" value="1"/>
</dbReference>
<dbReference type="PANTHER" id="PTHR34756:SF1">
    <property type="entry name" value="CELL DIVISION CYCLE-ASSOCIATED PROTEIN 3"/>
    <property type="match status" value="1"/>
</dbReference>
<dbReference type="InterPro" id="IPR038832">
    <property type="entry name" value="CDCA3"/>
</dbReference>
<protein>
    <submittedName>
        <fullName evidence="3">Uncharacterized protein LOC101850840</fullName>
    </submittedName>
</protein>
<sequence length="167" mass="17663">MGALNSVLDMLYDDTDSTVPQSSESSEPQAETNDSTPTVLRHKRILDLDPRSPSEHIFRTPIVVDKSVSSASLATPEPVPIPSLVLDPRSPTCEFLRTPIIPPCSSSESRRVSPARVGLVVGPGAPSSGLAYASSESGIDSTEVSPDVRGDSHSSFSYNACKSCTFA</sequence>
<proteinExistence type="predicted"/>